<feature type="compositionally biased region" description="Gly residues" evidence="1">
    <location>
        <begin position="29"/>
        <end position="39"/>
    </location>
</feature>
<feature type="region of interest" description="Disordered" evidence="1">
    <location>
        <begin position="58"/>
        <end position="77"/>
    </location>
</feature>
<reference evidence="2" key="1">
    <citation type="journal article" date="2021" name="Proc. Natl. Acad. Sci. U.S.A.">
        <title>Three genomes in the algal genus Volvox reveal the fate of a haploid sex-determining region after a transition to homothallism.</title>
        <authorList>
            <person name="Yamamoto K."/>
            <person name="Hamaji T."/>
            <person name="Kawai-Toyooka H."/>
            <person name="Matsuzaki R."/>
            <person name="Takahashi F."/>
            <person name="Nishimura Y."/>
            <person name="Kawachi M."/>
            <person name="Noguchi H."/>
            <person name="Minakuchi Y."/>
            <person name="Umen J.G."/>
            <person name="Toyoda A."/>
            <person name="Nozaki H."/>
        </authorList>
    </citation>
    <scope>NUCLEOTIDE SEQUENCE</scope>
    <source>
        <strain evidence="2">NIES-3780</strain>
    </source>
</reference>
<feature type="region of interest" description="Disordered" evidence="1">
    <location>
        <begin position="27"/>
        <end position="48"/>
    </location>
</feature>
<comment type="caution">
    <text evidence="2">The sequence shown here is derived from an EMBL/GenBank/DDBJ whole genome shotgun (WGS) entry which is preliminary data.</text>
</comment>
<dbReference type="Proteomes" id="UP000747399">
    <property type="component" value="Unassembled WGS sequence"/>
</dbReference>
<protein>
    <submittedName>
        <fullName evidence="2">Uncharacterized protein</fullName>
    </submittedName>
</protein>
<evidence type="ECO:0000313" key="3">
    <source>
        <dbReference type="Proteomes" id="UP000747399"/>
    </source>
</evidence>
<dbReference type="EMBL" id="BNCO01000003">
    <property type="protein sequence ID" value="GIL45515.1"/>
    <property type="molecule type" value="Genomic_DNA"/>
</dbReference>
<sequence>GGTTDAAADAAERGAARLVLPRRATGRYGSSGGACGGGSSPALSSAPRRITARTHTLQQLKQVGASSTPIDRDGGFEGTGVALAPAAGGGGQLGDGSGDCLRDAVVPMCAIPAAGPTSTVTSSLDGRSGITSTNDAAGLQVVDGCDAPAFARNTSTARVISDSTTR</sequence>
<proteinExistence type="predicted"/>
<gene>
    <name evidence="2" type="ORF">Vafri_2728</name>
</gene>
<dbReference type="AlphaFoldDB" id="A0A8J4ESZ3"/>
<feature type="non-terminal residue" evidence="2">
    <location>
        <position position="1"/>
    </location>
</feature>
<accession>A0A8J4ESZ3</accession>
<evidence type="ECO:0000256" key="1">
    <source>
        <dbReference type="SAM" id="MobiDB-lite"/>
    </source>
</evidence>
<feature type="compositionally biased region" description="Polar residues" evidence="1">
    <location>
        <begin position="58"/>
        <end position="69"/>
    </location>
</feature>
<organism evidence="2 3">
    <name type="scientific">Volvox africanus</name>
    <dbReference type="NCBI Taxonomy" id="51714"/>
    <lineage>
        <taxon>Eukaryota</taxon>
        <taxon>Viridiplantae</taxon>
        <taxon>Chlorophyta</taxon>
        <taxon>core chlorophytes</taxon>
        <taxon>Chlorophyceae</taxon>
        <taxon>CS clade</taxon>
        <taxon>Chlamydomonadales</taxon>
        <taxon>Volvocaceae</taxon>
        <taxon>Volvox</taxon>
    </lineage>
</organism>
<keyword evidence="3" id="KW-1185">Reference proteome</keyword>
<name>A0A8J4ESZ3_9CHLO</name>
<feature type="non-terminal residue" evidence="2">
    <location>
        <position position="166"/>
    </location>
</feature>
<evidence type="ECO:0000313" key="2">
    <source>
        <dbReference type="EMBL" id="GIL45515.1"/>
    </source>
</evidence>